<dbReference type="Proteomes" id="UP000694920">
    <property type="component" value="Unplaced"/>
</dbReference>
<reference evidence="2" key="1">
    <citation type="submission" date="2025-08" db="UniProtKB">
        <authorList>
            <consortium name="RefSeq"/>
        </authorList>
    </citation>
    <scope>IDENTIFICATION</scope>
</reference>
<sequence>MDIRGYSESPMDVLIRSRCKCPHIHYPTDILGKIRWTLLSRRFTEFLQEVFNTSFACRTVYYECIMYKLQVELEDEHPVDPENILRMFLMAYAKTHKLYPKQDIPRLS</sequence>
<accession>A0AAJ7W4I2</accession>
<dbReference type="AlphaFoldDB" id="A0AAJ7W4I2"/>
<proteinExistence type="predicted"/>
<name>A0AAJ7W4I2_CEPCN</name>
<organism evidence="1 2">
    <name type="scientific">Cephus cinctus</name>
    <name type="common">Wheat stem sawfly</name>
    <dbReference type="NCBI Taxonomy" id="211228"/>
    <lineage>
        <taxon>Eukaryota</taxon>
        <taxon>Metazoa</taxon>
        <taxon>Ecdysozoa</taxon>
        <taxon>Arthropoda</taxon>
        <taxon>Hexapoda</taxon>
        <taxon>Insecta</taxon>
        <taxon>Pterygota</taxon>
        <taxon>Neoptera</taxon>
        <taxon>Endopterygota</taxon>
        <taxon>Hymenoptera</taxon>
        <taxon>Cephoidea</taxon>
        <taxon>Cephidae</taxon>
        <taxon>Cephus</taxon>
    </lineage>
</organism>
<evidence type="ECO:0000313" key="2">
    <source>
        <dbReference type="RefSeq" id="XP_024944106.1"/>
    </source>
</evidence>
<gene>
    <name evidence="2" type="primary">LOC112494856</name>
</gene>
<dbReference type="KEGG" id="ccin:112494856"/>
<evidence type="ECO:0000313" key="1">
    <source>
        <dbReference type="Proteomes" id="UP000694920"/>
    </source>
</evidence>
<protein>
    <submittedName>
        <fullName evidence="2">Uncharacterized protein LOC112494856</fullName>
    </submittedName>
</protein>
<dbReference type="RefSeq" id="XP_024944106.1">
    <property type="nucleotide sequence ID" value="XM_025088338.1"/>
</dbReference>
<dbReference type="GeneID" id="112494856"/>
<keyword evidence="1" id="KW-1185">Reference proteome</keyword>